<dbReference type="InterPro" id="IPR022310">
    <property type="entry name" value="NAD/GMP_synthase"/>
</dbReference>
<evidence type="ECO:0000259" key="10">
    <source>
        <dbReference type="PROSITE" id="PS50263"/>
    </source>
</evidence>
<feature type="active site" description="Nucleophile; for glutaminase activity" evidence="7">
    <location>
        <position position="163"/>
    </location>
</feature>
<feature type="binding site" evidence="7">
    <location>
        <position position="459"/>
    </location>
    <ligand>
        <name>deamido-NAD(+)</name>
        <dbReference type="ChEBI" id="CHEBI:58437"/>
        <note>ligand shared between two neighboring subunits</note>
    </ligand>
</feature>
<evidence type="ECO:0000256" key="2">
    <source>
        <dbReference type="ARBA" id="ARBA00007145"/>
    </source>
</evidence>
<dbReference type="RefSeq" id="WP_145060472.1">
    <property type="nucleotide sequence ID" value="NZ_CP036263.1"/>
</dbReference>
<dbReference type="InterPro" id="IPR003694">
    <property type="entry name" value="NAD_synthase"/>
</dbReference>
<dbReference type="InterPro" id="IPR014729">
    <property type="entry name" value="Rossmann-like_a/b/a_fold"/>
</dbReference>
<evidence type="ECO:0000313" key="11">
    <source>
        <dbReference type="EMBL" id="QDS99217.1"/>
    </source>
</evidence>
<comment type="function">
    <text evidence="7">Catalyzes the ATP-dependent amidation of deamido-NAD to form NAD. Uses L-glutamine as a nitrogen source.</text>
</comment>
<comment type="pathway">
    <text evidence="1 7 8">Cofactor biosynthesis; NAD(+) biosynthesis; NAD(+) from deamido-NAD(+) (L-Gln route): step 1/1.</text>
</comment>
<keyword evidence="3 7" id="KW-0436">Ligase</keyword>
<comment type="caution">
    <text evidence="7">Lacks conserved residue(s) required for the propagation of feature annotation.</text>
</comment>
<dbReference type="AlphaFoldDB" id="A0A517MWM9"/>
<dbReference type="Pfam" id="PF00795">
    <property type="entry name" value="CN_hydrolase"/>
    <property type="match status" value="1"/>
</dbReference>
<dbReference type="SUPFAM" id="SSF56317">
    <property type="entry name" value="Carbon-nitrogen hydrolase"/>
    <property type="match status" value="1"/>
</dbReference>
<evidence type="ECO:0000256" key="8">
    <source>
        <dbReference type="PIRNR" id="PIRNR006630"/>
    </source>
</evidence>
<dbReference type="CDD" id="cd07570">
    <property type="entry name" value="GAT_Gln-NAD-synth"/>
    <property type="match status" value="1"/>
</dbReference>
<keyword evidence="5 7" id="KW-0067">ATP-binding</keyword>
<dbReference type="EMBL" id="CP036263">
    <property type="protein sequence ID" value="QDS99217.1"/>
    <property type="molecule type" value="Genomic_DNA"/>
</dbReference>
<evidence type="ECO:0000256" key="9">
    <source>
        <dbReference type="RuleBase" id="RU003811"/>
    </source>
</evidence>
<dbReference type="EC" id="6.3.5.1" evidence="7 8"/>
<dbReference type="GO" id="GO:0008795">
    <property type="term" value="F:NAD+ synthase activity"/>
    <property type="evidence" value="ECO:0007669"/>
    <property type="project" value="UniProtKB-UniRule"/>
</dbReference>
<keyword evidence="6 7" id="KW-0520">NAD</keyword>
<feature type="active site" description="For glutaminase activity" evidence="7">
    <location>
        <position position="111"/>
    </location>
</feature>
<keyword evidence="12" id="KW-1185">Reference proteome</keyword>
<keyword evidence="4 7" id="KW-0547">Nucleotide-binding</keyword>
<dbReference type="PIRSF" id="PIRSF006630">
    <property type="entry name" value="NADS_GAT"/>
    <property type="match status" value="1"/>
</dbReference>
<evidence type="ECO:0000256" key="6">
    <source>
        <dbReference type="ARBA" id="ARBA00023027"/>
    </source>
</evidence>
<dbReference type="GO" id="GO:0005524">
    <property type="term" value="F:ATP binding"/>
    <property type="evidence" value="ECO:0007669"/>
    <property type="project" value="UniProtKB-UniRule"/>
</dbReference>
<dbReference type="NCBIfam" id="TIGR00552">
    <property type="entry name" value="nadE"/>
    <property type="match status" value="1"/>
</dbReference>
<dbReference type="GO" id="GO:0003952">
    <property type="term" value="F:NAD+ synthase (glutamine-hydrolyzing) activity"/>
    <property type="evidence" value="ECO:0007669"/>
    <property type="project" value="UniProtKB-UniRule"/>
</dbReference>
<dbReference type="OrthoDB" id="9803818at2"/>
<accession>A0A517MWM9</accession>
<dbReference type="SUPFAM" id="SSF52402">
    <property type="entry name" value="Adenine nucleotide alpha hydrolases-like"/>
    <property type="match status" value="1"/>
</dbReference>
<proteinExistence type="inferred from homology"/>
<dbReference type="Proteomes" id="UP000319852">
    <property type="component" value="Chromosome"/>
</dbReference>
<dbReference type="GO" id="GO:0004359">
    <property type="term" value="F:glutaminase activity"/>
    <property type="evidence" value="ECO:0007669"/>
    <property type="project" value="InterPro"/>
</dbReference>
<comment type="catalytic activity">
    <reaction evidence="7 8">
        <text>deamido-NAD(+) + L-glutamine + ATP + H2O = L-glutamate + AMP + diphosphate + NAD(+) + H(+)</text>
        <dbReference type="Rhea" id="RHEA:24384"/>
        <dbReference type="ChEBI" id="CHEBI:15377"/>
        <dbReference type="ChEBI" id="CHEBI:15378"/>
        <dbReference type="ChEBI" id="CHEBI:29985"/>
        <dbReference type="ChEBI" id="CHEBI:30616"/>
        <dbReference type="ChEBI" id="CHEBI:33019"/>
        <dbReference type="ChEBI" id="CHEBI:57540"/>
        <dbReference type="ChEBI" id="CHEBI:58359"/>
        <dbReference type="ChEBI" id="CHEBI:58437"/>
        <dbReference type="ChEBI" id="CHEBI:456215"/>
        <dbReference type="EC" id="6.3.5.1"/>
    </reaction>
</comment>
<dbReference type="PROSITE" id="PS50263">
    <property type="entry name" value="CN_HYDROLASE"/>
    <property type="match status" value="1"/>
</dbReference>
<feature type="active site" description="Proton acceptor; for glutaminase activity" evidence="7">
    <location>
        <position position="44"/>
    </location>
</feature>
<dbReference type="KEGG" id="amob:HG15A2_25090"/>
<dbReference type="GO" id="GO:0005737">
    <property type="term" value="C:cytoplasm"/>
    <property type="evidence" value="ECO:0007669"/>
    <property type="project" value="InterPro"/>
</dbReference>
<name>A0A517MWM9_9BACT</name>
<evidence type="ECO:0000256" key="1">
    <source>
        <dbReference type="ARBA" id="ARBA00005188"/>
    </source>
</evidence>
<dbReference type="Gene3D" id="3.60.110.10">
    <property type="entry name" value="Carbon-nitrogen hydrolase"/>
    <property type="match status" value="1"/>
</dbReference>
<dbReference type="Gene3D" id="3.40.50.620">
    <property type="entry name" value="HUPs"/>
    <property type="match status" value="1"/>
</dbReference>
<evidence type="ECO:0000256" key="7">
    <source>
        <dbReference type="HAMAP-Rule" id="MF_02090"/>
    </source>
</evidence>
<reference evidence="11 12" key="1">
    <citation type="submission" date="2019-02" db="EMBL/GenBank/DDBJ databases">
        <title>Deep-cultivation of Planctomycetes and their phenomic and genomic characterization uncovers novel biology.</title>
        <authorList>
            <person name="Wiegand S."/>
            <person name="Jogler M."/>
            <person name="Boedeker C."/>
            <person name="Pinto D."/>
            <person name="Vollmers J."/>
            <person name="Rivas-Marin E."/>
            <person name="Kohn T."/>
            <person name="Peeters S.H."/>
            <person name="Heuer A."/>
            <person name="Rast P."/>
            <person name="Oberbeckmann S."/>
            <person name="Bunk B."/>
            <person name="Jeske O."/>
            <person name="Meyerdierks A."/>
            <person name="Storesund J.E."/>
            <person name="Kallscheuer N."/>
            <person name="Luecker S."/>
            <person name="Lage O.M."/>
            <person name="Pohl T."/>
            <person name="Merkel B.J."/>
            <person name="Hornburger P."/>
            <person name="Mueller R.-W."/>
            <person name="Bruemmer F."/>
            <person name="Labrenz M."/>
            <person name="Spormann A.M."/>
            <person name="Op den Camp H."/>
            <person name="Overmann J."/>
            <person name="Amann R."/>
            <person name="Jetten M.S.M."/>
            <person name="Mascher T."/>
            <person name="Medema M.H."/>
            <person name="Devos D.P."/>
            <person name="Kaster A.-K."/>
            <person name="Ovreas L."/>
            <person name="Rohde M."/>
            <person name="Galperin M.Y."/>
            <person name="Jogler C."/>
        </authorList>
    </citation>
    <scope>NUCLEOTIDE SEQUENCE [LARGE SCALE GENOMIC DNA]</scope>
    <source>
        <strain evidence="11 12">HG15A2</strain>
    </source>
</reference>
<dbReference type="InterPro" id="IPR003010">
    <property type="entry name" value="C-N_Hydrolase"/>
</dbReference>
<evidence type="ECO:0000256" key="3">
    <source>
        <dbReference type="ARBA" id="ARBA00022598"/>
    </source>
</evidence>
<dbReference type="PANTHER" id="PTHR23090">
    <property type="entry name" value="NH 3 /GLUTAMINE-DEPENDENT NAD + SYNTHETASE"/>
    <property type="match status" value="1"/>
</dbReference>
<feature type="binding site" evidence="7">
    <location>
        <position position="196"/>
    </location>
    <ligand>
        <name>L-glutamine</name>
        <dbReference type="ChEBI" id="CHEBI:58359"/>
    </ligand>
</feature>
<dbReference type="CDD" id="cd00553">
    <property type="entry name" value="NAD_synthase"/>
    <property type="match status" value="1"/>
</dbReference>
<comment type="similarity">
    <text evidence="2 7 8">In the C-terminal section; belongs to the NAD synthetase family.</text>
</comment>
<evidence type="ECO:0000256" key="4">
    <source>
        <dbReference type="ARBA" id="ARBA00022741"/>
    </source>
</evidence>
<dbReference type="UniPathway" id="UPA00253">
    <property type="reaction ID" value="UER00334"/>
</dbReference>
<protein>
    <recommendedName>
        <fullName evidence="7 8">Glutamine-dependent NAD(+) synthetase</fullName>
        <ecNumber evidence="7 8">6.3.5.1</ecNumber>
    </recommendedName>
    <alternativeName>
        <fullName evidence="7 8">NAD(+) synthase [glutamine-hydrolyzing]</fullName>
    </alternativeName>
</protein>
<feature type="binding site" evidence="7">
    <location>
        <position position="488"/>
    </location>
    <ligand>
        <name>deamido-NAD(+)</name>
        <dbReference type="ChEBI" id="CHEBI:58437"/>
        <note>ligand shared between two neighboring subunits</note>
    </ligand>
</feature>
<dbReference type="GO" id="GO:0009435">
    <property type="term" value="P:NAD+ biosynthetic process"/>
    <property type="evidence" value="ECO:0007669"/>
    <property type="project" value="UniProtKB-UniRule"/>
</dbReference>
<dbReference type="PANTHER" id="PTHR23090:SF9">
    <property type="entry name" value="GLUTAMINE-DEPENDENT NAD(+) SYNTHETASE"/>
    <property type="match status" value="1"/>
</dbReference>
<feature type="domain" description="CN hydrolase" evidence="10">
    <location>
        <begin position="4"/>
        <end position="265"/>
    </location>
</feature>
<organism evidence="11 12">
    <name type="scientific">Adhaeretor mobilis</name>
    <dbReference type="NCBI Taxonomy" id="1930276"/>
    <lineage>
        <taxon>Bacteria</taxon>
        <taxon>Pseudomonadati</taxon>
        <taxon>Planctomycetota</taxon>
        <taxon>Planctomycetia</taxon>
        <taxon>Pirellulales</taxon>
        <taxon>Lacipirellulaceae</taxon>
        <taxon>Adhaeretor</taxon>
    </lineage>
</organism>
<dbReference type="InterPro" id="IPR036526">
    <property type="entry name" value="C-N_Hydrolase_sf"/>
</dbReference>
<dbReference type="HAMAP" id="MF_02090">
    <property type="entry name" value="NadE_glutamine_dep"/>
    <property type="match status" value="1"/>
</dbReference>
<comment type="similarity">
    <text evidence="9">Belongs to the NAD synthetase family.</text>
</comment>
<feature type="binding site" evidence="7">
    <location>
        <position position="617"/>
    </location>
    <ligand>
        <name>deamido-NAD(+)</name>
        <dbReference type="ChEBI" id="CHEBI:58437"/>
        <note>ligand shared between two neighboring subunits</note>
    </ligand>
</feature>
<evidence type="ECO:0000313" key="12">
    <source>
        <dbReference type="Proteomes" id="UP000319852"/>
    </source>
</evidence>
<feature type="binding site" evidence="7">
    <location>
        <position position="483"/>
    </location>
    <ligand>
        <name>ATP</name>
        <dbReference type="ChEBI" id="CHEBI:30616"/>
    </ligand>
</feature>
<evidence type="ECO:0000256" key="5">
    <source>
        <dbReference type="ARBA" id="ARBA00022840"/>
    </source>
</evidence>
<dbReference type="InterPro" id="IPR014445">
    <property type="entry name" value="Gln-dep_NAD_synthase"/>
</dbReference>
<gene>
    <name evidence="11" type="primary">nadE_2</name>
    <name evidence="7" type="synonym">nadE</name>
    <name evidence="11" type="ORF">HG15A2_25090</name>
</gene>
<sequence length="658" mass="72278">MKLIRVAAAALNQTPLDWDNNTSNIRAVIHTARLRGVSVLCLPELSITGYGCEDAFFSHAVQQSALDVLQEIAPLTTGLAVAVGLPLLHAGALYNTSALLVDGQLKGFAAKQRLAGDGLHYEPRWFKAWPADTVASIAIDGEKYAIGDLLFDVGGIRIGFEICEDAWVAERPAKDHAKLAADIILNPSASHFAFDKAAVRQRLVIEASRAFGVTYVYSNLIGNEAGRIIYDGQTLIGTHGELVARGSRFSFQPVTVCDAVVDIDATRMRRVQSSSYEPQIDVDQNRVVDVSYTLEAADPEAANLDSNTWEQSNCLQEEEFTRAIALGLYDYLRKSHSNGFVVSLSGGADSAAVTCLVALMVKIGCEEVGIGAFAGNTALSNQNAPTQEALVHQWLTTVYQATKNSSKTTKNAARILAEAVSAHHYELDVEDITESYTKKIEEALSRELTWEQDDITLQNIQARVRGPGAWMLANINNALLLATSNRSEAAVGYATMDGDTCGGISPIAGIDKAFLRKWLQWVEREGPQGIGPIPELAAVNQLQPTAELRPQEAGQIDEEDLMPYELLDAIEHQAIGEKRSPQEVLTAVSAEFDQYTSEQLVVWVRRFFQLWSRNQWKRERYAPSFHVDDKNLDPKTWCRFPILSGGFQRELANLESPK</sequence>
<dbReference type="Pfam" id="PF02540">
    <property type="entry name" value="NAD_synthase"/>
    <property type="match status" value="1"/>
</dbReference>
<feature type="binding site" evidence="7">
    <location>
        <position position="190"/>
    </location>
    <ligand>
        <name>L-glutamine</name>
        <dbReference type="ChEBI" id="CHEBI:58359"/>
    </ligand>
</feature>